<proteinExistence type="predicted"/>
<dbReference type="AlphaFoldDB" id="A0A0J9UNQ5"/>
<accession>A0A0J9UNQ5</accession>
<keyword evidence="1" id="KW-0812">Transmembrane</keyword>
<gene>
    <name evidence="2" type="ORF">FOXG_18588</name>
</gene>
<dbReference type="KEGG" id="fox:FOXG_18588"/>
<dbReference type="EMBL" id="DS231698">
    <property type="protein sequence ID" value="KNA99765.1"/>
    <property type="molecule type" value="Genomic_DNA"/>
</dbReference>
<reference evidence="2" key="1">
    <citation type="submission" date="2007-04" db="EMBL/GenBank/DDBJ databases">
        <authorList>
            <consortium name="The Broad Institute Genome Sequencing Platform"/>
            <person name="Birren B."/>
            <person name="Lander E."/>
            <person name="Galagan J."/>
            <person name="Nusbaum C."/>
            <person name="Devon K."/>
            <person name="Ma L.-J."/>
            <person name="Jaffe D."/>
            <person name="Butler J."/>
            <person name="Alvarez P."/>
            <person name="Gnerre S."/>
            <person name="Grabherr M."/>
            <person name="Kleber M."/>
            <person name="Mauceli E."/>
            <person name="Brockman W."/>
            <person name="MacCallum I.A."/>
            <person name="Young S."/>
            <person name="LaButti K."/>
            <person name="DeCaprio D."/>
            <person name="Crawford M."/>
            <person name="Koehrsen M."/>
            <person name="Engels R."/>
            <person name="Montgomery P."/>
            <person name="Pearson M."/>
            <person name="Howarth C."/>
            <person name="Larson L."/>
            <person name="White J."/>
            <person name="O'Leary S."/>
            <person name="Kodira C."/>
            <person name="Zeng Q."/>
            <person name="Yandava C."/>
            <person name="Alvarado L."/>
            <person name="Kistler C."/>
            <person name="Shim W.-B."/>
            <person name="Kang S."/>
            <person name="Woloshuk C."/>
        </authorList>
    </citation>
    <scope>NUCLEOTIDE SEQUENCE</scope>
    <source>
        <strain evidence="2">4287</strain>
    </source>
</reference>
<keyword evidence="1" id="KW-1133">Transmembrane helix</keyword>
<evidence type="ECO:0000256" key="1">
    <source>
        <dbReference type="SAM" id="Phobius"/>
    </source>
</evidence>
<protein>
    <submittedName>
        <fullName evidence="2">Uncharacterized protein</fullName>
    </submittedName>
</protein>
<feature type="transmembrane region" description="Helical" evidence="1">
    <location>
        <begin position="12"/>
        <end position="30"/>
    </location>
</feature>
<dbReference type="GeneID" id="28959294"/>
<sequence>MSSSAKSRSKFHWTSTFILFVNWHFMYVPASKLL</sequence>
<organism evidence="2 3">
    <name type="scientific">Fusarium oxysporum f. sp. lycopersici (strain 4287 / CBS 123668 / FGSC 9935 / NRRL 34936)</name>
    <name type="common">Fusarium vascular wilt of tomato</name>
    <dbReference type="NCBI Taxonomy" id="426428"/>
    <lineage>
        <taxon>Eukaryota</taxon>
        <taxon>Fungi</taxon>
        <taxon>Dikarya</taxon>
        <taxon>Ascomycota</taxon>
        <taxon>Pezizomycotina</taxon>
        <taxon>Sordariomycetes</taxon>
        <taxon>Hypocreomycetidae</taxon>
        <taxon>Hypocreales</taxon>
        <taxon>Nectriaceae</taxon>
        <taxon>Fusarium</taxon>
        <taxon>Fusarium oxysporum species complex</taxon>
    </lineage>
</organism>
<dbReference type="VEuPathDB" id="FungiDB:FOXG_18588"/>
<evidence type="ECO:0000313" key="2">
    <source>
        <dbReference type="EMBL" id="KNA99765.1"/>
    </source>
</evidence>
<dbReference type="Proteomes" id="UP000009097">
    <property type="component" value="Unassembled WGS sequence"/>
</dbReference>
<reference evidence="2" key="2">
    <citation type="journal article" date="2010" name="Nature">
        <title>Comparative genomics reveals mobile pathogenicity chromosomes in Fusarium.</title>
        <authorList>
            <person name="Ma L.J."/>
            <person name="van der Does H.C."/>
            <person name="Borkovich K.A."/>
            <person name="Coleman J.J."/>
            <person name="Daboussi M.J."/>
            <person name="Di Pietro A."/>
            <person name="Dufresne M."/>
            <person name="Freitag M."/>
            <person name="Grabherr M."/>
            <person name="Henrissat B."/>
            <person name="Houterman P.M."/>
            <person name="Kang S."/>
            <person name="Shim W.B."/>
            <person name="Woloshuk C."/>
            <person name="Xie X."/>
            <person name="Xu J.R."/>
            <person name="Antoniw J."/>
            <person name="Baker S.E."/>
            <person name="Bluhm B.H."/>
            <person name="Breakspear A."/>
            <person name="Brown D.W."/>
            <person name="Butchko R.A."/>
            <person name="Chapman S."/>
            <person name="Coulson R."/>
            <person name="Coutinho P.M."/>
            <person name="Danchin E.G."/>
            <person name="Diener A."/>
            <person name="Gale L.R."/>
            <person name="Gardiner D.M."/>
            <person name="Goff S."/>
            <person name="Hammond-Kosack K.E."/>
            <person name="Hilburn K."/>
            <person name="Hua-Van A."/>
            <person name="Jonkers W."/>
            <person name="Kazan K."/>
            <person name="Kodira C.D."/>
            <person name="Koehrsen M."/>
            <person name="Kumar L."/>
            <person name="Lee Y.H."/>
            <person name="Li L."/>
            <person name="Manners J.M."/>
            <person name="Miranda-Saavedra D."/>
            <person name="Mukherjee M."/>
            <person name="Park G."/>
            <person name="Park J."/>
            <person name="Park S.Y."/>
            <person name="Proctor R.H."/>
            <person name="Regev A."/>
            <person name="Ruiz-Roldan M.C."/>
            <person name="Sain D."/>
            <person name="Sakthikumar S."/>
            <person name="Sykes S."/>
            <person name="Schwartz D.C."/>
            <person name="Turgeon B.G."/>
            <person name="Wapinski I."/>
            <person name="Yoder O."/>
            <person name="Young S."/>
            <person name="Zeng Q."/>
            <person name="Zhou S."/>
            <person name="Galagan J."/>
            <person name="Cuomo C.A."/>
            <person name="Kistler H.C."/>
            <person name="Rep M."/>
        </authorList>
    </citation>
    <scope>NUCLEOTIDE SEQUENCE [LARGE SCALE GENOMIC DNA]</scope>
    <source>
        <strain evidence="2">4287</strain>
    </source>
</reference>
<evidence type="ECO:0000313" key="3">
    <source>
        <dbReference type="Proteomes" id="UP000009097"/>
    </source>
</evidence>
<name>A0A0J9UNQ5_FUSO4</name>
<dbReference type="RefSeq" id="XP_018237811.1">
    <property type="nucleotide sequence ID" value="XM_018398718.1"/>
</dbReference>
<keyword evidence="1" id="KW-0472">Membrane</keyword>